<name>X1FFF3_9ZZZZ</name>
<evidence type="ECO:0000256" key="3">
    <source>
        <dbReference type="SAM" id="Coils"/>
    </source>
</evidence>
<evidence type="ECO:0000256" key="2">
    <source>
        <dbReference type="ARBA" id="ARBA00023186"/>
    </source>
</evidence>
<keyword evidence="3" id="KW-0175">Coiled coil</keyword>
<dbReference type="PRINTS" id="PR00773">
    <property type="entry name" value="GRPEPROTEIN"/>
</dbReference>
<dbReference type="GO" id="GO:0000774">
    <property type="term" value="F:adenyl-nucleotide exchange factor activity"/>
    <property type="evidence" value="ECO:0007669"/>
    <property type="project" value="InterPro"/>
</dbReference>
<feature type="non-terminal residue" evidence="5">
    <location>
        <position position="173"/>
    </location>
</feature>
<dbReference type="GO" id="GO:0042803">
    <property type="term" value="F:protein homodimerization activity"/>
    <property type="evidence" value="ECO:0007669"/>
    <property type="project" value="InterPro"/>
</dbReference>
<gene>
    <name evidence="5" type="ORF">S03H2_02907</name>
</gene>
<accession>X1FFF3</accession>
<dbReference type="GO" id="GO:0006457">
    <property type="term" value="P:protein folding"/>
    <property type="evidence" value="ECO:0007669"/>
    <property type="project" value="InterPro"/>
</dbReference>
<dbReference type="Gene3D" id="3.90.20.20">
    <property type="match status" value="1"/>
</dbReference>
<proteinExistence type="inferred from homology"/>
<feature type="coiled-coil region" evidence="3">
    <location>
        <begin position="64"/>
        <end position="112"/>
    </location>
</feature>
<keyword evidence="2" id="KW-0143">Chaperone</keyword>
<evidence type="ECO:0000256" key="4">
    <source>
        <dbReference type="SAM" id="MobiDB-lite"/>
    </source>
</evidence>
<dbReference type="Pfam" id="PF01025">
    <property type="entry name" value="GrpE"/>
    <property type="match status" value="1"/>
</dbReference>
<protein>
    <recommendedName>
        <fullName evidence="6">Nucleotide exchange factor GrpE</fullName>
    </recommendedName>
</protein>
<comment type="caution">
    <text evidence="5">The sequence shown here is derived from an EMBL/GenBank/DDBJ whole genome shotgun (WGS) entry which is preliminary data.</text>
</comment>
<organism evidence="5">
    <name type="scientific">marine sediment metagenome</name>
    <dbReference type="NCBI Taxonomy" id="412755"/>
    <lineage>
        <taxon>unclassified sequences</taxon>
        <taxon>metagenomes</taxon>
        <taxon>ecological metagenomes</taxon>
    </lineage>
</organism>
<reference evidence="5" key="1">
    <citation type="journal article" date="2014" name="Front. Microbiol.">
        <title>High frequency of phylogenetically diverse reductive dehalogenase-homologous genes in deep subseafloor sedimentary metagenomes.</title>
        <authorList>
            <person name="Kawai M."/>
            <person name="Futagami T."/>
            <person name="Toyoda A."/>
            <person name="Takaki Y."/>
            <person name="Nishi S."/>
            <person name="Hori S."/>
            <person name="Arai W."/>
            <person name="Tsubouchi T."/>
            <person name="Morono Y."/>
            <person name="Uchiyama I."/>
            <person name="Ito T."/>
            <person name="Fujiyama A."/>
            <person name="Inagaki F."/>
            <person name="Takami H."/>
        </authorList>
    </citation>
    <scope>NUCLEOTIDE SEQUENCE</scope>
    <source>
        <strain evidence="5">Expedition CK06-06</strain>
    </source>
</reference>
<evidence type="ECO:0008006" key="6">
    <source>
        <dbReference type="Google" id="ProtNLM"/>
    </source>
</evidence>
<evidence type="ECO:0000256" key="1">
    <source>
        <dbReference type="ARBA" id="ARBA00009054"/>
    </source>
</evidence>
<dbReference type="SUPFAM" id="SSF58014">
    <property type="entry name" value="Coiled-coil domain of nucleotide exchange factor GrpE"/>
    <property type="match status" value="1"/>
</dbReference>
<evidence type="ECO:0000313" key="5">
    <source>
        <dbReference type="EMBL" id="GAH28124.1"/>
    </source>
</evidence>
<dbReference type="GO" id="GO:0051087">
    <property type="term" value="F:protein-folding chaperone binding"/>
    <property type="evidence" value="ECO:0007669"/>
    <property type="project" value="InterPro"/>
</dbReference>
<dbReference type="InterPro" id="IPR013805">
    <property type="entry name" value="GrpE_CC"/>
</dbReference>
<dbReference type="InterPro" id="IPR000740">
    <property type="entry name" value="GrpE"/>
</dbReference>
<comment type="similarity">
    <text evidence="1">Belongs to the GrpE family.</text>
</comment>
<feature type="region of interest" description="Disordered" evidence="4">
    <location>
        <begin position="1"/>
        <end position="20"/>
    </location>
</feature>
<sequence length="173" mass="20669">MTRKKEKKENPSNKALLEDEAEILINDSKESTRKEQDDLQAKIEVQDIKLIEGEEQKVLEYYSKDNLIEEIKSLKESNKKKDEQLLKYQTESDDWKNKYMRLQAEFENAQKRWNKNRQNLRIEYTASALKTFLPLYDSFKKALENSDENQVILKGFFDQFINILKYHKALPID</sequence>
<dbReference type="EMBL" id="BARU01001022">
    <property type="protein sequence ID" value="GAH28124.1"/>
    <property type="molecule type" value="Genomic_DNA"/>
</dbReference>
<dbReference type="AlphaFoldDB" id="X1FFF3"/>